<evidence type="ECO:0008006" key="3">
    <source>
        <dbReference type="Google" id="ProtNLM"/>
    </source>
</evidence>
<dbReference type="Proteomes" id="UP001321760">
    <property type="component" value="Unassembled WGS sequence"/>
</dbReference>
<protein>
    <recommendedName>
        <fullName evidence="3">Phospholipase C</fullName>
    </recommendedName>
</protein>
<gene>
    <name evidence="1" type="ORF">QBC34DRAFT_312549</name>
</gene>
<comment type="caution">
    <text evidence="1">The sequence shown here is derived from an EMBL/GenBank/DDBJ whole genome shotgun (WGS) entry which is preliminary data.</text>
</comment>
<accession>A0AAV9G5E1</accession>
<keyword evidence="2" id="KW-1185">Reference proteome</keyword>
<dbReference type="EMBL" id="MU866008">
    <property type="protein sequence ID" value="KAK4442711.1"/>
    <property type="molecule type" value="Genomic_DNA"/>
</dbReference>
<sequence length="360" mass="39637">MEFAEHVQLGDPVRLSWHDDTPQLAKSKPFKLDNGLRLTYGQICALGGDFFGYKEPICFGKTFEDQITRFTKGFETLATGTAAKALAEKVLKSKEEEVAAVEAASQPGSKATTDAYYNSIRAKYIVEIQNILGGVFGGQEKGYLGLSLLNLDHFGADARTAYNAGHTAALRRAAKDKTAKGLEEAYAMNAFADHYLQDSFASGHMRVPRRKLCAGVSGDLNYARDVCAHAMHREDNKEGLVVKNPLGQSWRAYGDSALFSPPNRDNLARCRDAVAASANEVYEAWQKQTIPPVSSFKAWQHAPTLESALDPANKNHPPMFNKEGCPRTDVLDKTCKTYESPNGMFWSYLNTARKLLTSGH</sequence>
<dbReference type="CDD" id="cd22893">
    <property type="entry name" value="PlcA-like"/>
    <property type="match status" value="1"/>
</dbReference>
<reference evidence="1" key="2">
    <citation type="submission" date="2023-05" db="EMBL/GenBank/DDBJ databases">
        <authorList>
            <consortium name="Lawrence Berkeley National Laboratory"/>
            <person name="Steindorff A."/>
            <person name="Hensen N."/>
            <person name="Bonometti L."/>
            <person name="Westerberg I."/>
            <person name="Brannstrom I.O."/>
            <person name="Guillou S."/>
            <person name="Cros-Aarteil S."/>
            <person name="Calhoun S."/>
            <person name="Haridas S."/>
            <person name="Kuo A."/>
            <person name="Mondo S."/>
            <person name="Pangilinan J."/>
            <person name="Riley R."/>
            <person name="Labutti K."/>
            <person name="Andreopoulos B."/>
            <person name="Lipzen A."/>
            <person name="Chen C."/>
            <person name="Yanf M."/>
            <person name="Daum C."/>
            <person name="Ng V."/>
            <person name="Clum A."/>
            <person name="Ohm R."/>
            <person name="Martin F."/>
            <person name="Silar P."/>
            <person name="Natvig D."/>
            <person name="Lalanne C."/>
            <person name="Gautier V."/>
            <person name="Ament-Velasquez S.L."/>
            <person name="Kruys A."/>
            <person name="Hutchinson M.I."/>
            <person name="Powell A.J."/>
            <person name="Barry K."/>
            <person name="Miller A.N."/>
            <person name="Grigoriev I.V."/>
            <person name="Debuchy R."/>
            <person name="Gladieux P."/>
            <person name="Thoren M.H."/>
            <person name="Johannesson H."/>
        </authorList>
    </citation>
    <scope>NUCLEOTIDE SEQUENCE</scope>
    <source>
        <strain evidence="1">PSN243</strain>
    </source>
</reference>
<evidence type="ECO:0000313" key="1">
    <source>
        <dbReference type="EMBL" id="KAK4442711.1"/>
    </source>
</evidence>
<dbReference type="AlphaFoldDB" id="A0AAV9G5E1"/>
<proteinExistence type="predicted"/>
<name>A0AAV9G5E1_9PEZI</name>
<organism evidence="1 2">
    <name type="scientific">Podospora aff. communis PSN243</name>
    <dbReference type="NCBI Taxonomy" id="3040156"/>
    <lineage>
        <taxon>Eukaryota</taxon>
        <taxon>Fungi</taxon>
        <taxon>Dikarya</taxon>
        <taxon>Ascomycota</taxon>
        <taxon>Pezizomycotina</taxon>
        <taxon>Sordariomycetes</taxon>
        <taxon>Sordariomycetidae</taxon>
        <taxon>Sordariales</taxon>
        <taxon>Podosporaceae</taxon>
        <taxon>Podospora</taxon>
    </lineage>
</organism>
<evidence type="ECO:0000313" key="2">
    <source>
        <dbReference type="Proteomes" id="UP001321760"/>
    </source>
</evidence>
<reference evidence="1" key="1">
    <citation type="journal article" date="2023" name="Mol. Phylogenet. Evol.">
        <title>Genome-scale phylogeny and comparative genomics of the fungal order Sordariales.</title>
        <authorList>
            <person name="Hensen N."/>
            <person name="Bonometti L."/>
            <person name="Westerberg I."/>
            <person name="Brannstrom I.O."/>
            <person name="Guillou S."/>
            <person name="Cros-Aarteil S."/>
            <person name="Calhoun S."/>
            <person name="Haridas S."/>
            <person name="Kuo A."/>
            <person name="Mondo S."/>
            <person name="Pangilinan J."/>
            <person name="Riley R."/>
            <person name="LaButti K."/>
            <person name="Andreopoulos B."/>
            <person name="Lipzen A."/>
            <person name="Chen C."/>
            <person name="Yan M."/>
            <person name="Daum C."/>
            <person name="Ng V."/>
            <person name="Clum A."/>
            <person name="Steindorff A."/>
            <person name="Ohm R.A."/>
            <person name="Martin F."/>
            <person name="Silar P."/>
            <person name="Natvig D.O."/>
            <person name="Lalanne C."/>
            <person name="Gautier V."/>
            <person name="Ament-Velasquez S.L."/>
            <person name="Kruys A."/>
            <person name="Hutchinson M.I."/>
            <person name="Powell A.J."/>
            <person name="Barry K."/>
            <person name="Miller A.N."/>
            <person name="Grigoriev I.V."/>
            <person name="Debuchy R."/>
            <person name="Gladieux P."/>
            <person name="Hiltunen Thoren M."/>
            <person name="Johannesson H."/>
        </authorList>
    </citation>
    <scope>NUCLEOTIDE SEQUENCE</scope>
    <source>
        <strain evidence="1">PSN243</strain>
    </source>
</reference>
<dbReference type="InterPro" id="IPR049756">
    <property type="entry name" value="PlcA-like_dom"/>
</dbReference>